<keyword evidence="1" id="KW-0472">Membrane</keyword>
<protein>
    <recommendedName>
        <fullName evidence="4">Intracellular septation protein A</fullName>
    </recommendedName>
</protein>
<proteinExistence type="predicted"/>
<evidence type="ECO:0008006" key="4">
    <source>
        <dbReference type="Google" id="ProtNLM"/>
    </source>
</evidence>
<comment type="caution">
    <text evidence="2">The sequence shown here is derived from an EMBL/GenBank/DDBJ whole genome shotgun (WGS) entry which is preliminary data.</text>
</comment>
<evidence type="ECO:0000313" key="2">
    <source>
        <dbReference type="EMBL" id="MCE7003227.1"/>
    </source>
</evidence>
<reference evidence="2 3" key="1">
    <citation type="submission" date="2021-12" db="EMBL/GenBank/DDBJ databases">
        <title>Genome sequence of Kibdelosporangium philippinense ATCC 49844.</title>
        <authorList>
            <person name="Fedorov E.A."/>
            <person name="Omeragic M."/>
            <person name="Shalygina K.F."/>
            <person name="Maclea K.S."/>
        </authorList>
    </citation>
    <scope>NUCLEOTIDE SEQUENCE [LARGE SCALE GENOMIC DNA]</scope>
    <source>
        <strain evidence="2 3">ATCC 49844</strain>
    </source>
</reference>
<keyword evidence="3" id="KW-1185">Reference proteome</keyword>
<feature type="transmembrane region" description="Helical" evidence="1">
    <location>
        <begin position="12"/>
        <end position="30"/>
    </location>
</feature>
<evidence type="ECO:0000256" key="1">
    <source>
        <dbReference type="SAM" id="Phobius"/>
    </source>
</evidence>
<evidence type="ECO:0000313" key="3">
    <source>
        <dbReference type="Proteomes" id="UP001521150"/>
    </source>
</evidence>
<feature type="transmembrane region" description="Helical" evidence="1">
    <location>
        <begin position="92"/>
        <end position="120"/>
    </location>
</feature>
<feature type="transmembrane region" description="Helical" evidence="1">
    <location>
        <begin position="141"/>
        <end position="159"/>
    </location>
</feature>
<dbReference type="RefSeq" id="WP_233724778.1">
    <property type="nucleotide sequence ID" value="NZ_JAJVCN010000001.1"/>
</dbReference>
<name>A0ABS8Z6W5_9PSEU</name>
<organism evidence="2 3">
    <name type="scientific">Kibdelosporangium philippinense</name>
    <dbReference type="NCBI Taxonomy" id="211113"/>
    <lineage>
        <taxon>Bacteria</taxon>
        <taxon>Bacillati</taxon>
        <taxon>Actinomycetota</taxon>
        <taxon>Actinomycetes</taxon>
        <taxon>Pseudonocardiales</taxon>
        <taxon>Pseudonocardiaceae</taxon>
        <taxon>Kibdelosporangium</taxon>
    </lineage>
</organism>
<feature type="transmembrane region" description="Helical" evidence="1">
    <location>
        <begin position="36"/>
        <end position="54"/>
    </location>
</feature>
<keyword evidence="1" id="KW-1133">Transmembrane helix</keyword>
<feature type="transmembrane region" description="Helical" evidence="1">
    <location>
        <begin position="61"/>
        <end position="80"/>
    </location>
</feature>
<gene>
    <name evidence="2" type="ORF">LWC34_10345</name>
</gene>
<accession>A0ABS8Z6W5</accession>
<dbReference type="Proteomes" id="UP001521150">
    <property type="component" value="Unassembled WGS sequence"/>
</dbReference>
<feature type="transmembrane region" description="Helical" evidence="1">
    <location>
        <begin position="171"/>
        <end position="195"/>
    </location>
</feature>
<dbReference type="EMBL" id="JAJVCN010000001">
    <property type="protein sequence ID" value="MCE7003227.1"/>
    <property type="molecule type" value="Genomic_DNA"/>
</dbReference>
<sequence length="211" mass="22352">MTGRTPSPLIALLLWDAGLPLLAYYGLRLAGQSEQVALLAGAVFAAIRIAWVAVRHRSFDGFAALLAAVLAIGLVLSFITGDARFVLVKESFGTAAAALILLASCMTGKPLVLVAVRAGSSAAKRAEIDRLCNEVPEFRRAFVLMSAVWGVGLLLEAVLRVPLVYVLSADVMAGLSVVLLLAVIGLLSGWTAWYAGRIQARHTPQEISVRT</sequence>
<dbReference type="NCBIfam" id="NF041646">
    <property type="entry name" value="VC0807_fam"/>
    <property type="match status" value="1"/>
</dbReference>
<keyword evidence="1" id="KW-0812">Transmembrane</keyword>